<dbReference type="Pfam" id="PF00989">
    <property type="entry name" value="PAS"/>
    <property type="match status" value="1"/>
</dbReference>
<dbReference type="NCBIfam" id="TIGR00229">
    <property type="entry name" value="sensory_box"/>
    <property type="match status" value="2"/>
</dbReference>
<protein>
    <recommendedName>
        <fullName evidence="3">histidine kinase</fullName>
        <ecNumber evidence="3">2.7.13.3</ecNumber>
    </recommendedName>
</protein>
<sequence length="594" mass="67222">MEFEKRLRRILTDDIFTEGDIVRMLVIWAFVLISFMMTASAPASSVDIFHPLLYYIPIILISLWYPRQSLKFTITLVLGFLSINIFCYYSGAAIDFILSCLYATMFFWVLGAVSLFPRHAVLAASRYQELIENARDAKFICDTGTMRVLAVNERCADVLGYAPSDLVGMAASRLWAYEEELAAFRAEMQREGYVGNLETAFLTQSGGTHRILLSCRALLHENSFECTIVDVGRLWEERHDSIQANSDLQHLALLSHDIVFVQDADGKYTHLSWTNAHIFGVDPAGMIGRMPQDFMQPEAAARHLEQFRAVVTTGSTASFEITLDADDAPHVFSIILAPMFGEGGAVTGVVGIARDITELKQRTLACMQLEWEIDHWKEVLVTVAHEMRTPLQPVIGYIRLILDDAGANGLNRETQKMLERCLESAEHERAIVDRMLEFSLLSREKEDLRITDIRLRDLVETVIADGGYAQQAEIWNEVPEGYLIRGDHERMYQVLESLISNAIKYNKPPKNVWIRCARSNDNQYIMVCDNGIGIPEESLRSIFRPFYVVGAAKLNRKGGRIGLGLSIAKKYILIRLSAVRVQGQQFLRNPLEHQ</sequence>
<keyword evidence="11 12" id="KW-0472">Membrane</keyword>
<dbReference type="SMART" id="SM00387">
    <property type="entry name" value="HATPase_c"/>
    <property type="match status" value="1"/>
</dbReference>
<dbReference type="InterPro" id="IPR035965">
    <property type="entry name" value="PAS-like_dom_sf"/>
</dbReference>
<evidence type="ECO:0000256" key="11">
    <source>
        <dbReference type="ARBA" id="ARBA00023136"/>
    </source>
</evidence>
<dbReference type="SMART" id="SM00091">
    <property type="entry name" value="PAS"/>
    <property type="match status" value="2"/>
</dbReference>
<keyword evidence="8" id="KW-0067">ATP-binding</keyword>
<feature type="domain" description="PAS" evidence="14">
    <location>
        <begin position="244"/>
        <end position="314"/>
    </location>
</feature>
<evidence type="ECO:0000256" key="8">
    <source>
        <dbReference type="ARBA" id="ARBA00022840"/>
    </source>
</evidence>
<organism evidence="16">
    <name type="scientific">hydrocarbon metagenome</name>
    <dbReference type="NCBI Taxonomy" id="938273"/>
    <lineage>
        <taxon>unclassified sequences</taxon>
        <taxon>metagenomes</taxon>
        <taxon>ecological metagenomes</taxon>
    </lineage>
</organism>
<feature type="transmembrane region" description="Helical" evidence="12">
    <location>
        <begin position="96"/>
        <end position="116"/>
    </location>
</feature>
<feature type="transmembrane region" description="Helical" evidence="12">
    <location>
        <begin position="48"/>
        <end position="65"/>
    </location>
</feature>
<evidence type="ECO:0000256" key="7">
    <source>
        <dbReference type="ARBA" id="ARBA00022777"/>
    </source>
</evidence>
<evidence type="ECO:0000256" key="2">
    <source>
        <dbReference type="ARBA" id="ARBA00004141"/>
    </source>
</evidence>
<gene>
    <name evidence="16" type="ORF">ASZ90_010638</name>
</gene>
<dbReference type="PANTHER" id="PTHR42878">
    <property type="entry name" value="TWO-COMPONENT HISTIDINE KINASE"/>
    <property type="match status" value="1"/>
</dbReference>
<dbReference type="InterPro" id="IPR050351">
    <property type="entry name" value="BphY/WalK/GraS-like"/>
</dbReference>
<keyword evidence="7" id="KW-0418">Kinase</keyword>
<dbReference type="CDD" id="cd00130">
    <property type="entry name" value="PAS"/>
    <property type="match status" value="2"/>
</dbReference>
<dbReference type="SMART" id="SM00388">
    <property type="entry name" value="HisKA"/>
    <property type="match status" value="1"/>
</dbReference>
<dbReference type="CDD" id="cd00075">
    <property type="entry name" value="HATPase"/>
    <property type="match status" value="1"/>
</dbReference>
<evidence type="ECO:0000256" key="10">
    <source>
        <dbReference type="ARBA" id="ARBA00023012"/>
    </source>
</evidence>
<name>A0A0W8FFK2_9ZZZZ</name>
<dbReference type="InterPro" id="IPR036097">
    <property type="entry name" value="HisK_dim/P_sf"/>
</dbReference>
<dbReference type="GO" id="GO:0000155">
    <property type="term" value="F:phosphorelay sensor kinase activity"/>
    <property type="evidence" value="ECO:0007669"/>
    <property type="project" value="InterPro"/>
</dbReference>
<accession>A0A0W8FFK2</accession>
<dbReference type="PROSITE" id="PS50113">
    <property type="entry name" value="PAC"/>
    <property type="match status" value="1"/>
</dbReference>
<dbReference type="Gene3D" id="1.10.287.130">
    <property type="match status" value="1"/>
</dbReference>
<evidence type="ECO:0000259" key="15">
    <source>
        <dbReference type="PROSITE" id="PS50113"/>
    </source>
</evidence>
<evidence type="ECO:0000256" key="1">
    <source>
        <dbReference type="ARBA" id="ARBA00000085"/>
    </source>
</evidence>
<comment type="catalytic activity">
    <reaction evidence="1">
        <text>ATP + protein L-histidine = ADP + protein N-phospho-L-histidine.</text>
        <dbReference type="EC" id="2.7.13.3"/>
    </reaction>
</comment>
<dbReference type="GO" id="GO:0007234">
    <property type="term" value="P:osmosensory signaling via phosphorelay pathway"/>
    <property type="evidence" value="ECO:0007669"/>
    <property type="project" value="TreeGrafter"/>
</dbReference>
<evidence type="ECO:0000259" key="14">
    <source>
        <dbReference type="PROSITE" id="PS50112"/>
    </source>
</evidence>
<evidence type="ECO:0000259" key="13">
    <source>
        <dbReference type="PROSITE" id="PS50109"/>
    </source>
</evidence>
<keyword evidence="9 12" id="KW-1133">Transmembrane helix</keyword>
<dbReference type="GO" id="GO:0000156">
    <property type="term" value="F:phosphorelay response regulator activity"/>
    <property type="evidence" value="ECO:0007669"/>
    <property type="project" value="TreeGrafter"/>
</dbReference>
<dbReference type="GO" id="GO:0016020">
    <property type="term" value="C:membrane"/>
    <property type="evidence" value="ECO:0007669"/>
    <property type="project" value="UniProtKB-SubCell"/>
</dbReference>
<dbReference type="InterPro" id="IPR013656">
    <property type="entry name" value="PAS_4"/>
</dbReference>
<evidence type="ECO:0000313" key="16">
    <source>
        <dbReference type="EMBL" id="KUG19636.1"/>
    </source>
</evidence>
<dbReference type="InterPro" id="IPR000700">
    <property type="entry name" value="PAS-assoc_C"/>
</dbReference>
<feature type="transmembrane region" description="Helical" evidence="12">
    <location>
        <begin position="21"/>
        <end position="42"/>
    </location>
</feature>
<dbReference type="InterPro" id="IPR003661">
    <property type="entry name" value="HisK_dim/P_dom"/>
</dbReference>
<dbReference type="EC" id="2.7.13.3" evidence="3"/>
<dbReference type="SUPFAM" id="SSF47384">
    <property type="entry name" value="Homodimeric domain of signal transducing histidine kinase"/>
    <property type="match status" value="1"/>
</dbReference>
<dbReference type="GO" id="GO:0005524">
    <property type="term" value="F:ATP binding"/>
    <property type="evidence" value="ECO:0007669"/>
    <property type="project" value="UniProtKB-KW"/>
</dbReference>
<proteinExistence type="predicted"/>
<dbReference type="GO" id="GO:0006355">
    <property type="term" value="P:regulation of DNA-templated transcription"/>
    <property type="evidence" value="ECO:0007669"/>
    <property type="project" value="InterPro"/>
</dbReference>
<feature type="domain" description="PAS" evidence="14">
    <location>
        <begin position="123"/>
        <end position="168"/>
    </location>
</feature>
<dbReference type="SUPFAM" id="SSF55874">
    <property type="entry name" value="ATPase domain of HSP90 chaperone/DNA topoisomerase II/histidine kinase"/>
    <property type="match status" value="1"/>
</dbReference>
<dbReference type="EMBL" id="LNQE01001269">
    <property type="protein sequence ID" value="KUG19636.1"/>
    <property type="molecule type" value="Genomic_DNA"/>
</dbReference>
<keyword evidence="4" id="KW-0808">Transferase</keyword>
<keyword evidence="5 12" id="KW-0812">Transmembrane</keyword>
<evidence type="ECO:0000256" key="4">
    <source>
        <dbReference type="ARBA" id="ARBA00022679"/>
    </source>
</evidence>
<dbReference type="SUPFAM" id="SSF55785">
    <property type="entry name" value="PYP-like sensor domain (PAS domain)"/>
    <property type="match status" value="2"/>
</dbReference>
<dbReference type="Gene3D" id="3.30.565.10">
    <property type="entry name" value="Histidine kinase-like ATPase, C-terminal domain"/>
    <property type="match status" value="1"/>
</dbReference>
<dbReference type="AlphaFoldDB" id="A0A0W8FFK2"/>
<comment type="caution">
    <text evidence="16">The sequence shown here is derived from an EMBL/GenBank/DDBJ whole genome shotgun (WGS) entry which is preliminary data.</text>
</comment>
<dbReference type="InterPro" id="IPR003594">
    <property type="entry name" value="HATPase_dom"/>
</dbReference>
<dbReference type="Pfam" id="PF00512">
    <property type="entry name" value="HisKA"/>
    <property type="match status" value="1"/>
</dbReference>
<reference evidence="16" key="1">
    <citation type="journal article" date="2015" name="Proc. Natl. Acad. Sci. U.S.A.">
        <title>Networks of energetic and metabolic interactions define dynamics in microbial communities.</title>
        <authorList>
            <person name="Embree M."/>
            <person name="Liu J.K."/>
            <person name="Al-Bassam M.M."/>
            <person name="Zengler K."/>
        </authorList>
    </citation>
    <scope>NUCLEOTIDE SEQUENCE</scope>
</reference>
<dbReference type="PANTHER" id="PTHR42878:SF7">
    <property type="entry name" value="SENSOR HISTIDINE KINASE GLRK"/>
    <property type="match status" value="1"/>
</dbReference>
<dbReference type="Gene3D" id="3.30.450.20">
    <property type="entry name" value="PAS domain"/>
    <property type="match status" value="2"/>
</dbReference>
<evidence type="ECO:0000256" key="5">
    <source>
        <dbReference type="ARBA" id="ARBA00022692"/>
    </source>
</evidence>
<evidence type="ECO:0000256" key="3">
    <source>
        <dbReference type="ARBA" id="ARBA00012438"/>
    </source>
</evidence>
<dbReference type="Pfam" id="PF02518">
    <property type="entry name" value="HATPase_c"/>
    <property type="match status" value="1"/>
</dbReference>
<dbReference type="GO" id="GO:0030295">
    <property type="term" value="F:protein kinase activator activity"/>
    <property type="evidence" value="ECO:0007669"/>
    <property type="project" value="TreeGrafter"/>
</dbReference>
<dbReference type="PROSITE" id="PS50112">
    <property type="entry name" value="PAS"/>
    <property type="match status" value="2"/>
</dbReference>
<dbReference type="Pfam" id="PF08448">
    <property type="entry name" value="PAS_4"/>
    <property type="match status" value="1"/>
</dbReference>
<keyword evidence="10" id="KW-0902">Two-component regulatory system</keyword>
<dbReference type="InterPro" id="IPR005467">
    <property type="entry name" value="His_kinase_dom"/>
</dbReference>
<keyword evidence="6" id="KW-0547">Nucleotide-binding</keyword>
<evidence type="ECO:0000256" key="9">
    <source>
        <dbReference type="ARBA" id="ARBA00022989"/>
    </source>
</evidence>
<evidence type="ECO:0000256" key="6">
    <source>
        <dbReference type="ARBA" id="ARBA00022741"/>
    </source>
</evidence>
<feature type="domain" description="PAC" evidence="15">
    <location>
        <begin position="317"/>
        <end position="368"/>
    </location>
</feature>
<dbReference type="CDD" id="cd00082">
    <property type="entry name" value="HisKA"/>
    <property type="match status" value="1"/>
</dbReference>
<dbReference type="InterPro" id="IPR036890">
    <property type="entry name" value="HATPase_C_sf"/>
</dbReference>
<dbReference type="InterPro" id="IPR000014">
    <property type="entry name" value="PAS"/>
</dbReference>
<dbReference type="PROSITE" id="PS50109">
    <property type="entry name" value="HIS_KIN"/>
    <property type="match status" value="1"/>
</dbReference>
<evidence type="ECO:0000256" key="12">
    <source>
        <dbReference type="SAM" id="Phobius"/>
    </source>
</evidence>
<dbReference type="InterPro" id="IPR013767">
    <property type="entry name" value="PAS_fold"/>
</dbReference>
<feature type="domain" description="Histidine kinase" evidence="13">
    <location>
        <begin position="382"/>
        <end position="572"/>
    </location>
</feature>
<comment type="subcellular location">
    <subcellularLocation>
        <location evidence="2">Membrane</location>
        <topology evidence="2">Multi-pass membrane protein</topology>
    </subcellularLocation>
</comment>